<dbReference type="SUPFAM" id="SSF52402">
    <property type="entry name" value="Adenine nucleotide alpha hydrolases-like"/>
    <property type="match status" value="1"/>
</dbReference>
<feature type="domain" description="UspA" evidence="1">
    <location>
        <begin position="66"/>
        <end position="205"/>
    </location>
</feature>
<evidence type="ECO:0000313" key="2">
    <source>
        <dbReference type="EMBL" id="KAL3637909.1"/>
    </source>
</evidence>
<protein>
    <recommendedName>
        <fullName evidence="1">UspA domain-containing protein</fullName>
    </recommendedName>
</protein>
<keyword evidence="3" id="KW-1185">Reference proteome</keyword>
<dbReference type="PANTHER" id="PTHR47000:SF3">
    <property type="entry name" value="ADENINE NUCLEOTIDE ALPHA HYDROLASES-LIKE SUPERFAMILY PROTEIN"/>
    <property type="match status" value="1"/>
</dbReference>
<evidence type="ECO:0000313" key="3">
    <source>
        <dbReference type="Proteomes" id="UP001632038"/>
    </source>
</evidence>
<comment type="caution">
    <text evidence="2">The sequence shown here is derived from an EMBL/GenBank/DDBJ whole genome shotgun (WGS) entry which is preliminary data.</text>
</comment>
<dbReference type="InterPro" id="IPR014729">
    <property type="entry name" value="Rossmann-like_a/b/a_fold"/>
</dbReference>
<dbReference type="PANTHER" id="PTHR47000">
    <property type="entry name" value="ADENINE NUCLEOTIDE ALPHA HYDROLASES-LIKE SUPERFAMILY PROTEIN"/>
    <property type="match status" value="1"/>
</dbReference>
<name>A0ABD3D9K8_9LAMI</name>
<dbReference type="CDD" id="cd00293">
    <property type="entry name" value="USP-like"/>
    <property type="match status" value="1"/>
</dbReference>
<sequence length="228" mass="25990">MPPFCISPVAAGVRVRACARSPLKQHKKSPSLVNKGERESENEINDLMVSLNWHLSDHEYRGGGNNKVMVVIDSNSEAKRALEWALSHTVHSQDTLILLHPARKLDVKTHVGIDQRAYNLLQSMKKMCQLRRPEVHVEIAIREGREKGAIIVEAAKQLKVSVLVLGHQKRSLLTHLPKIWTSKRKRNKVVDYCIQNANCMALAVRRKNKKYGGYLITTKRHKNFWLLA</sequence>
<reference evidence="3" key="1">
    <citation type="journal article" date="2024" name="IScience">
        <title>Strigolactones Initiate the Formation of Haustorium-like Structures in Castilleja.</title>
        <authorList>
            <person name="Buerger M."/>
            <person name="Peterson D."/>
            <person name="Chory J."/>
        </authorList>
    </citation>
    <scope>NUCLEOTIDE SEQUENCE [LARGE SCALE GENOMIC DNA]</scope>
</reference>
<accession>A0ABD3D9K8</accession>
<dbReference type="InterPro" id="IPR006016">
    <property type="entry name" value="UspA"/>
</dbReference>
<dbReference type="AlphaFoldDB" id="A0ABD3D9K8"/>
<gene>
    <name evidence="2" type="ORF">CASFOL_018357</name>
</gene>
<organism evidence="2 3">
    <name type="scientific">Castilleja foliolosa</name>
    <dbReference type="NCBI Taxonomy" id="1961234"/>
    <lineage>
        <taxon>Eukaryota</taxon>
        <taxon>Viridiplantae</taxon>
        <taxon>Streptophyta</taxon>
        <taxon>Embryophyta</taxon>
        <taxon>Tracheophyta</taxon>
        <taxon>Spermatophyta</taxon>
        <taxon>Magnoliopsida</taxon>
        <taxon>eudicotyledons</taxon>
        <taxon>Gunneridae</taxon>
        <taxon>Pentapetalae</taxon>
        <taxon>asterids</taxon>
        <taxon>lamiids</taxon>
        <taxon>Lamiales</taxon>
        <taxon>Orobanchaceae</taxon>
        <taxon>Pedicularideae</taxon>
        <taxon>Castillejinae</taxon>
        <taxon>Castilleja</taxon>
    </lineage>
</organism>
<dbReference type="EMBL" id="JAVIJP010000023">
    <property type="protein sequence ID" value="KAL3637909.1"/>
    <property type="molecule type" value="Genomic_DNA"/>
</dbReference>
<proteinExistence type="predicted"/>
<dbReference type="Pfam" id="PF00582">
    <property type="entry name" value="Usp"/>
    <property type="match status" value="1"/>
</dbReference>
<evidence type="ECO:0000259" key="1">
    <source>
        <dbReference type="Pfam" id="PF00582"/>
    </source>
</evidence>
<dbReference type="Gene3D" id="3.40.50.620">
    <property type="entry name" value="HUPs"/>
    <property type="match status" value="1"/>
</dbReference>
<dbReference type="Proteomes" id="UP001632038">
    <property type="component" value="Unassembled WGS sequence"/>
</dbReference>